<keyword evidence="7" id="KW-1185">Reference proteome</keyword>
<keyword evidence="4" id="KW-0653">Protein transport</keyword>
<evidence type="ECO:0000256" key="2">
    <source>
        <dbReference type="ARBA" id="ARBA00022448"/>
    </source>
</evidence>
<organism evidence="6 7">
    <name type="scientific">Acinetobacter marinus</name>
    <dbReference type="NCBI Taxonomy" id="281375"/>
    <lineage>
        <taxon>Bacteria</taxon>
        <taxon>Pseudomonadati</taxon>
        <taxon>Pseudomonadota</taxon>
        <taxon>Gammaproteobacteria</taxon>
        <taxon>Moraxellales</taxon>
        <taxon>Moraxellaceae</taxon>
        <taxon>Acinetobacter</taxon>
    </lineage>
</organism>
<protein>
    <submittedName>
        <fullName evidence="6">Outer membrane lipoprotein-sorting protein</fullName>
    </submittedName>
</protein>
<reference evidence="7" key="1">
    <citation type="submission" date="2016-09" db="EMBL/GenBank/DDBJ databases">
        <authorList>
            <person name="Varghese N."/>
            <person name="Submissions S."/>
        </authorList>
    </citation>
    <scope>NUCLEOTIDE SEQUENCE [LARGE SCALE GENOMIC DNA]</scope>
    <source>
        <strain evidence="7">ANC 3699</strain>
    </source>
</reference>
<dbReference type="GO" id="GO:0015031">
    <property type="term" value="P:protein transport"/>
    <property type="evidence" value="ECO:0007669"/>
    <property type="project" value="UniProtKB-KW"/>
</dbReference>
<dbReference type="Pfam" id="PF03548">
    <property type="entry name" value="LolA"/>
    <property type="match status" value="1"/>
</dbReference>
<evidence type="ECO:0000256" key="3">
    <source>
        <dbReference type="ARBA" id="ARBA00022729"/>
    </source>
</evidence>
<dbReference type="CDD" id="cd16325">
    <property type="entry name" value="LolA"/>
    <property type="match status" value="1"/>
</dbReference>
<dbReference type="InterPro" id="IPR004564">
    <property type="entry name" value="OM_lipoprot_carrier_LolA-like"/>
</dbReference>
<evidence type="ECO:0000313" key="7">
    <source>
        <dbReference type="Proteomes" id="UP000242317"/>
    </source>
</evidence>
<evidence type="ECO:0000256" key="1">
    <source>
        <dbReference type="ARBA" id="ARBA00011245"/>
    </source>
</evidence>
<evidence type="ECO:0000256" key="4">
    <source>
        <dbReference type="ARBA" id="ARBA00022927"/>
    </source>
</evidence>
<dbReference type="Proteomes" id="UP000242317">
    <property type="component" value="Unassembled WGS sequence"/>
</dbReference>
<sequence>MNLFQSQPQCQNKLQNQRLPKKVFTMSKTIFLTVSVSFTTLIAPTAFAKNTASAQQSTAQAQQIFNQLSAQKFLRANFIQSKKIPSLGKTFKSTGQVLYSQPQGVLWQIATPVKADLIMTDKTLIQKTARTQSKITLDKSPYGAVANMFLQLMSGDQKALNKNFNITSIQVGQGSNATWKIALTPKSSTLKKLFKSVNATGTSYVQNMQIVDMSNATTTIQFTPTKNNSNALSSAEHALFKLAQ</sequence>
<feature type="chain" id="PRO_5017276003" evidence="5">
    <location>
        <begin position="49"/>
        <end position="244"/>
    </location>
</feature>
<keyword evidence="3 5" id="KW-0732">Signal</keyword>
<evidence type="ECO:0000256" key="5">
    <source>
        <dbReference type="SAM" id="SignalP"/>
    </source>
</evidence>
<evidence type="ECO:0000313" key="6">
    <source>
        <dbReference type="EMBL" id="SDC49912.1"/>
    </source>
</evidence>
<comment type="subunit">
    <text evidence="1">Monomer.</text>
</comment>
<gene>
    <name evidence="6" type="ORF">SAMN05421749_10651</name>
</gene>
<dbReference type="InterPro" id="IPR029046">
    <property type="entry name" value="LolA/LolB/LppX"/>
</dbReference>
<dbReference type="AlphaFoldDB" id="A0A1G6M2Z8"/>
<dbReference type="PANTHER" id="PTHR35869">
    <property type="entry name" value="OUTER-MEMBRANE LIPOPROTEIN CARRIER PROTEIN"/>
    <property type="match status" value="1"/>
</dbReference>
<dbReference type="EMBL" id="FMYK01000006">
    <property type="protein sequence ID" value="SDC49912.1"/>
    <property type="molecule type" value="Genomic_DNA"/>
</dbReference>
<feature type="signal peptide" evidence="5">
    <location>
        <begin position="1"/>
        <end position="48"/>
    </location>
</feature>
<dbReference type="SUPFAM" id="SSF89392">
    <property type="entry name" value="Prokaryotic lipoproteins and lipoprotein localization factors"/>
    <property type="match status" value="1"/>
</dbReference>
<dbReference type="PANTHER" id="PTHR35869:SF1">
    <property type="entry name" value="OUTER-MEMBRANE LIPOPROTEIN CARRIER PROTEIN"/>
    <property type="match status" value="1"/>
</dbReference>
<keyword evidence="2" id="KW-0813">Transport</keyword>
<dbReference type="Gene3D" id="2.50.20.10">
    <property type="entry name" value="Lipoprotein localisation LolA/LolB/LppX"/>
    <property type="match status" value="1"/>
</dbReference>
<proteinExistence type="predicted"/>
<name>A0A1G6M2Z8_9GAMM</name>
<accession>A0A1G6M2Z8</accession>
<keyword evidence="6" id="KW-0449">Lipoprotein</keyword>